<evidence type="ECO:0000313" key="2">
    <source>
        <dbReference type="EMBL" id="BAD53685.1"/>
    </source>
</evidence>
<proteinExistence type="predicted"/>
<feature type="region of interest" description="Disordered" evidence="1">
    <location>
        <begin position="50"/>
        <end position="89"/>
    </location>
</feature>
<dbReference type="Proteomes" id="UP000000763">
    <property type="component" value="Chromosome 6"/>
</dbReference>
<feature type="compositionally biased region" description="Basic and acidic residues" evidence="1">
    <location>
        <begin position="74"/>
        <end position="89"/>
    </location>
</feature>
<protein>
    <submittedName>
        <fullName evidence="2">Uncharacterized protein</fullName>
    </submittedName>
</protein>
<gene>
    <name evidence="2" type="primary">P0427B07.45</name>
</gene>
<name>Q5Z9C2_ORYSJ</name>
<dbReference type="EMBL" id="AP003682">
    <property type="protein sequence ID" value="BAD53685.1"/>
    <property type="molecule type" value="Genomic_DNA"/>
</dbReference>
<organism evidence="2 3">
    <name type="scientific">Oryza sativa subsp. japonica</name>
    <name type="common">Rice</name>
    <dbReference type="NCBI Taxonomy" id="39947"/>
    <lineage>
        <taxon>Eukaryota</taxon>
        <taxon>Viridiplantae</taxon>
        <taxon>Streptophyta</taxon>
        <taxon>Embryophyta</taxon>
        <taxon>Tracheophyta</taxon>
        <taxon>Spermatophyta</taxon>
        <taxon>Magnoliopsida</taxon>
        <taxon>Liliopsida</taxon>
        <taxon>Poales</taxon>
        <taxon>Poaceae</taxon>
        <taxon>BOP clade</taxon>
        <taxon>Oryzoideae</taxon>
        <taxon>Oryzeae</taxon>
        <taxon>Oryzinae</taxon>
        <taxon>Oryza</taxon>
        <taxon>Oryza sativa</taxon>
    </lineage>
</organism>
<reference evidence="3" key="1">
    <citation type="journal article" date="2005" name="Nature">
        <title>The map-based sequence of the rice genome.</title>
        <authorList>
            <consortium name="International rice genome sequencing project (IRGSP)"/>
            <person name="Matsumoto T."/>
            <person name="Wu J."/>
            <person name="Kanamori H."/>
            <person name="Katayose Y."/>
            <person name="Fujisawa M."/>
            <person name="Namiki N."/>
            <person name="Mizuno H."/>
            <person name="Yamamoto K."/>
            <person name="Antonio B.A."/>
            <person name="Baba T."/>
            <person name="Sakata K."/>
            <person name="Nagamura Y."/>
            <person name="Aoki H."/>
            <person name="Arikawa K."/>
            <person name="Arita K."/>
            <person name="Bito T."/>
            <person name="Chiden Y."/>
            <person name="Fujitsuka N."/>
            <person name="Fukunaka R."/>
            <person name="Hamada M."/>
            <person name="Harada C."/>
            <person name="Hayashi A."/>
            <person name="Hijishita S."/>
            <person name="Honda M."/>
            <person name="Hosokawa S."/>
            <person name="Ichikawa Y."/>
            <person name="Idonuma A."/>
            <person name="Iijima M."/>
            <person name="Ikeda M."/>
            <person name="Ikeno M."/>
            <person name="Ito K."/>
            <person name="Ito S."/>
            <person name="Ito T."/>
            <person name="Ito Y."/>
            <person name="Ito Y."/>
            <person name="Iwabuchi A."/>
            <person name="Kamiya K."/>
            <person name="Karasawa W."/>
            <person name="Kurita K."/>
            <person name="Katagiri S."/>
            <person name="Kikuta A."/>
            <person name="Kobayashi H."/>
            <person name="Kobayashi N."/>
            <person name="Machita K."/>
            <person name="Maehara T."/>
            <person name="Masukawa M."/>
            <person name="Mizubayashi T."/>
            <person name="Mukai Y."/>
            <person name="Nagasaki H."/>
            <person name="Nagata Y."/>
            <person name="Naito S."/>
            <person name="Nakashima M."/>
            <person name="Nakama Y."/>
            <person name="Nakamichi Y."/>
            <person name="Nakamura M."/>
            <person name="Meguro A."/>
            <person name="Negishi M."/>
            <person name="Ohta I."/>
            <person name="Ohta T."/>
            <person name="Okamoto M."/>
            <person name="Ono N."/>
            <person name="Saji S."/>
            <person name="Sakaguchi M."/>
            <person name="Sakai K."/>
            <person name="Shibata M."/>
            <person name="Shimokawa T."/>
            <person name="Song J."/>
            <person name="Takazaki Y."/>
            <person name="Terasawa K."/>
            <person name="Tsugane M."/>
            <person name="Tsuji K."/>
            <person name="Ueda S."/>
            <person name="Waki K."/>
            <person name="Yamagata H."/>
            <person name="Yamamoto M."/>
            <person name="Yamamoto S."/>
            <person name="Yamane H."/>
            <person name="Yoshiki S."/>
            <person name="Yoshihara R."/>
            <person name="Yukawa K."/>
            <person name="Zhong H."/>
            <person name="Yano M."/>
            <person name="Yuan Q."/>
            <person name="Ouyang S."/>
            <person name="Liu J."/>
            <person name="Jones K.M."/>
            <person name="Gansberger K."/>
            <person name="Moffat K."/>
            <person name="Hill J."/>
            <person name="Bera J."/>
            <person name="Fadrosh D."/>
            <person name="Jin S."/>
            <person name="Johri S."/>
            <person name="Kim M."/>
            <person name="Overton L."/>
            <person name="Reardon M."/>
            <person name="Tsitrin T."/>
            <person name="Vuong H."/>
            <person name="Weaver B."/>
            <person name="Ciecko A."/>
            <person name="Tallon L."/>
            <person name="Jackson J."/>
            <person name="Pai G."/>
            <person name="Aken S.V."/>
            <person name="Utterback T."/>
            <person name="Reidmuller S."/>
            <person name="Feldblyum T."/>
            <person name="Hsiao J."/>
            <person name="Zismann V."/>
            <person name="Iobst S."/>
            <person name="de Vazeille A.R."/>
            <person name="Buell C.R."/>
            <person name="Ying K."/>
            <person name="Li Y."/>
            <person name="Lu T."/>
            <person name="Huang Y."/>
            <person name="Zhao Q."/>
            <person name="Feng Q."/>
            <person name="Zhang L."/>
            <person name="Zhu J."/>
            <person name="Weng Q."/>
            <person name="Mu J."/>
            <person name="Lu Y."/>
            <person name="Fan D."/>
            <person name="Liu Y."/>
            <person name="Guan J."/>
            <person name="Zhang Y."/>
            <person name="Yu S."/>
            <person name="Liu X."/>
            <person name="Zhang Y."/>
            <person name="Hong G."/>
            <person name="Han B."/>
            <person name="Choisne N."/>
            <person name="Demange N."/>
            <person name="Orjeda G."/>
            <person name="Samain S."/>
            <person name="Cattolico L."/>
            <person name="Pelletier E."/>
            <person name="Couloux A."/>
            <person name="Segurens B."/>
            <person name="Wincker P."/>
            <person name="D'Hont A."/>
            <person name="Scarpelli C."/>
            <person name="Weissenbach J."/>
            <person name="Salanoubat M."/>
            <person name="Quetier F."/>
            <person name="Yu Y."/>
            <person name="Kim H.R."/>
            <person name="Rambo T."/>
            <person name="Currie J."/>
            <person name="Collura K."/>
            <person name="Luo M."/>
            <person name="Yang T."/>
            <person name="Ammiraju J.S.S."/>
            <person name="Engler F."/>
            <person name="Soderlund C."/>
            <person name="Wing R.A."/>
            <person name="Palmer L.E."/>
            <person name="de la Bastide M."/>
            <person name="Spiegel L."/>
            <person name="Nascimento L."/>
            <person name="Zutavern T."/>
            <person name="O'Shaughnessy A."/>
            <person name="Dike S."/>
            <person name="Dedhia N."/>
            <person name="Preston R."/>
            <person name="Balija V."/>
            <person name="McCombie W.R."/>
            <person name="Chow T."/>
            <person name="Chen H."/>
            <person name="Chung M."/>
            <person name="Chen C."/>
            <person name="Shaw J."/>
            <person name="Wu H."/>
            <person name="Hsiao K."/>
            <person name="Chao Y."/>
            <person name="Chu M."/>
            <person name="Cheng C."/>
            <person name="Hour A."/>
            <person name="Lee P."/>
            <person name="Lin S."/>
            <person name="Lin Y."/>
            <person name="Liou J."/>
            <person name="Liu S."/>
            <person name="Hsing Y."/>
            <person name="Raghuvanshi S."/>
            <person name="Mohanty A."/>
            <person name="Bharti A.K."/>
            <person name="Gaur A."/>
            <person name="Gupta V."/>
            <person name="Kumar D."/>
            <person name="Ravi V."/>
            <person name="Vij S."/>
            <person name="Kapur A."/>
            <person name="Khurana P."/>
            <person name="Khurana P."/>
            <person name="Khurana J.P."/>
            <person name="Tyagi A.K."/>
            <person name="Gaikwad K."/>
            <person name="Singh A."/>
            <person name="Dalal V."/>
            <person name="Srivastava S."/>
            <person name="Dixit A."/>
            <person name="Pal A.K."/>
            <person name="Ghazi I.A."/>
            <person name="Yadav M."/>
            <person name="Pandit A."/>
            <person name="Bhargava A."/>
            <person name="Sureshbabu K."/>
            <person name="Batra K."/>
            <person name="Sharma T.R."/>
            <person name="Mohapatra T."/>
            <person name="Singh N.K."/>
            <person name="Messing J."/>
            <person name="Nelson A.B."/>
            <person name="Fuks G."/>
            <person name="Kavchok S."/>
            <person name="Keizer G."/>
            <person name="Linton E."/>
            <person name="Llaca V."/>
            <person name="Song R."/>
            <person name="Tanyolac B."/>
            <person name="Young S."/>
            <person name="Ho-Il K."/>
            <person name="Hahn J.H."/>
            <person name="Sangsakoo G."/>
            <person name="Vanavichit A."/>
            <person name="de Mattos Luiz.A.T."/>
            <person name="Zimmer P.D."/>
            <person name="Malone G."/>
            <person name="Dellagostin O."/>
            <person name="de Oliveira A.C."/>
            <person name="Bevan M."/>
            <person name="Bancroft I."/>
            <person name="Minx P."/>
            <person name="Cordum H."/>
            <person name="Wilson R."/>
            <person name="Cheng Z."/>
            <person name="Jin W."/>
            <person name="Jiang J."/>
            <person name="Leong S.A."/>
            <person name="Iwama H."/>
            <person name="Gojobori T."/>
            <person name="Itoh T."/>
            <person name="Niimura Y."/>
            <person name="Fujii Y."/>
            <person name="Habara T."/>
            <person name="Sakai H."/>
            <person name="Sato Y."/>
            <person name="Wilson G."/>
            <person name="Kumar K."/>
            <person name="McCouch S."/>
            <person name="Juretic N."/>
            <person name="Hoen D."/>
            <person name="Wright S."/>
            <person name="Bruskiewich R."/>
            <person name="Bureau T."/>
            <person name="Miyao A."/>
            <person name="Hirochika H."/>
            <person name="Nishikawa T."/>
            <person name="Kadowaki K."/>
            <person name="Sugiura M."/>
            <person name="Burr B."/>
            <person name="Sasaki T."/>
        </authorList>
    </citation>
    <scope>NUCLEOTIDE SEQUENCE [LARGE SCALE GENOMIC DNA]</scope>
    <source>
        <strain evidence="3">cv. Nipponbare</strain>
    </source>
</reference>
<feature type="region of interest" description="Disordered" evidence="1">
    <location>
        <begin position="1"/>
        <end position="32"/>
    </location>
</feature>
<evidence type="ECO:0000256" key="1">
    <source>
        <dbReference type="SAM" id="MobiDB-lite"/>
    </source>
</evidence>
<dbReference type="AlphaFoldDB" id="Q5Z9C2"/>
<evidence type="ECO:0000313" key="3">
    <source>
        <dbReference type="Proteomes" id="UP000000763"/>
    </source>
</evidence>
<reference evidence="3" key="2">
    <citation type="journal article" date="2008" name="Nucleic Acids Res.">
        <title>The rice annotation project database (RAP-DB): 2008 update.</title>
        <authorList>
            <consortium name="The rice annotation project (RAP)"/>
        </authorList>
    </citation>
    <scope>GENOME REANNOTATION</scope>
    <source>
        <strain evidence="3">cv. Nipponbare</strain>
    </source>
</reference>
<accession>Q5Z9C2</accession>
<sequence length="89" mass="9814">MESESRSHVTRVRRGGESGPRATSGRSVPSSPVIKLSSITHIHIDDSSSKLAVGVTPSGLTSPPLDRNARKRQKDRERYAQMTDEKKEE</sequence>